<proteinExistence type="predicted"/>
<dbReference type="OrthoDB" id="9816482at2"/>
<organism evidence="1 2">
    <name type="scientific">Lactococcus garvieae</name>
    <dbReference type="NCBI Taxonomy" id="1363"/>
    <lineage>
        <taxon>Bacteria</taxon>
        <taxon>Bacillati</taxon>
        <taxon>Bacillota</taxon>
        <taxon>Bacilli</taxon>
        <taxon>Lactobacillales</taxon>
        <taxon>Streptococcaceae</taxon>
        <taxon>Lactococcus</taxon>
    </lineage>
</organism>
<keyword evidence="1" id="KW-0808">Transferase</keyword>
<evidence type="ECO:0000313" key="2">
    <source>
        <dbReference type="Proteomes" id="UP000181969"/>
    </source>
</evidence>
<dbReference type="Pfam" id="PF13589">
    <property type="entry name" value="HATPase_c_3"/>
    <property type="match status" value="1"/>
</dbReference>
<dbReference type="InterPro" id="IPR036890">
    <property type="entry name" value="HATPase_C_sf"/>
</dbReference>
<evidence type="ECO:0000313" key="1">
    <source>
        <dbReference type="EMBL" id="SFL19596.1"/>
    </source>
</evidence>
<name>A0A1I4FS24_9LACT</name>
<dbReference type="AlphaFoldDB" id="A0A1I4FS24"/>
<dbReference type="Gene3D" id="3.30.565.10">
    <property type="entry name" value="Histidine kinase-like ATPase, C-terminal domain"/>
    <property type="match status" value="1"/>
</dbReference>
<keyword evidence="1" id="KW-0418">Kinase</keyword>
<gene>
    <name evidence="1" type="ORF">SAMN05216438_102114</name>
</gene>
<dbReference type="SUPFAM" id="SSF55874">
    <property type="entry name" value="ATPase domain of HSP90 chaperone/DNA topoisomerase II/histidine kinase"/>
    <property type="match status" value="1"/>
</dbReference>
<dbReference type="Proteomes" id="UP000181969">
    <property type="component" value="Unassembled WGS sequence"/>
</dbReference>
<reference evidence="1 2" key="1">
    <citation type="submission" date="2016-10" db="EMBL/GenBank/DDBJ databases">
        <authorList>
            <person name="de Groot N.N."/>
        </authorList>
    </citation>
    <scope>NUCLEOTIDE SEQUENCE [LARGE SCALE GENOMIC DNA]</scope>
    <source>
        <strain evidence="1 2">M79</strain>
    </source>
</reference>
<protein>
    <submittedName>
        <fullName evidence="1">Histidine kinase-, DNA gyrase B-, and HSP90-like ATPase</fullName>
    </submittedName>
</protein>
<accession>A0A1I4FS24</accession>
<dbReference type="RefSeq" id="WP_074750522.1">
    <property type="nucleotide sequence ID" value="NZ_FOTJ01000002.1"/>
</dbReference>
<dbReference type="GO" id="GO:0016301">
    <property type="term" value="F:kinase activity"/>
    <property type="evidence" value="ECO:0007669"/>
    <property type="project" value="UniProtKB-KW"/>
</dbReference>
<sequence>MTQQNQLEIKYDPQVIKLLGNQLYHQFPAVLNELLTNSYDAGAEKVEILLDKEKNEFTISDDGSGMSYDDLQNKYLVIGRNRREEGDNPKRPATGKKGVGKLAPFGIADTITVITSTSDESETLAYKIELEEINKSSVSNTYHPKQLIDIENRKKGTTIIVSGVTLNNFKTRNVFDDAQSISRRFHKFGADFEVTISDGKDTAPISNNLYLDSLNKEFIWDIPNDLAVLSPNGDLLPLKDKYRVEGQLFSTLTPIKDSTARGIFTFSRGKLAAEAGFFEGRDVDQFHTYLTGLLNIDWIDESSSDDAIDTSRQKINWNFNDDFRELQELLQKLVVRLQSSWKKKRKEAKQNRIEEIIEKSDDSSLKSYSERINQDAIEKQRYEKVNSSLAEALEYNDDEKIQQKIIVAAYETSKPARQDSSPYKKLIPDTLQQLASTVGNPKIQKILAEISEPIMADKPEEFINAESLLLRALIDSGTSAYLCKNIGLLKGNITKKNPQNELILKEAEKWFEKTCKSDVNKLFEVSIQEGFNFKDKFITAINLLKIDKKITPEERNSYISALTGAEEYKNNAVTNLNMAMHSPDGMLNFPELKQHYHDLSAALTKLIQYI</sequence>
<dbReference type="EMBL" id="FOTJ01000002">
    <property type="protein sequence ID" value="SFL19596.1"/>
    <property type="molecule type" value="Genomic_DNA"/>
</dbReference>